<sequence length="549" mass="63463">MKKTFRSSPAETARRFHGAGRLQHVAKCHPQDVVRPEALLHILNVNISPETIVQIDNDIDRLPIDKSERTLFEYDIWYDSALQFPNLEFDVAQKGRVARVQKAMGYFSPDGEQRDETKGGTRGDKSAWFWNEEVQAAVKRKKEAYKLWQKTRAPEHLTAYRKLKRLAKTAVAKAENAEMDAPCKKLDGQEGEKFAIRLAKARHRACLDIRVVKTVKSADGRVLRKPDEVRERWEEYFKELLKEEFPRRQAEEKQPTEGPIPPWTQEESDYSDVTFMVEGERFHAHKMILAIHCEYFKAILYGGLKKSSEFEVKSKAVAFRAVLQYIYGVQIDLSIFHIGELISILRLVHRCELVEFQAGIIYYLKKILDVNTVFTIAETSALLSLDGLTEACHRFCDEHALEILKSKEFLTLPLTKVIEMLSRNSFYAPEIEIFHAVTDWIQAQPEMKPDQQLQFFKSLMSGNCLRLYLIGHMDLLNVVPKKAKTRKRSSDAASYVMVSRQFSSKDTSTAQLHHVNRKISPRSKLTNTEVLLMLWITTDLPIFFEFLFD</sequence>
<dbReference type="InterPro" id="IPR000210">
    <property type="entry name" value="BTB/POZ_dom"/>
</dbReference>
<dbReference type="OrthoDB" id="20684at2759"/>
<evidence type="ECO:0000313" key="5">
    <source>
        <dbReference type="WBParaSite" id="HPBE_0001189001-mRNA-1"/>
    </source>
</evidence>
<dbReference type="GO" id="GO:0050804">
    <property type="term" value="P:modulation of chemical synaptic transmission"/>
    <property type="evidence" value="ECO:0007669"/>
    <property type="project" value="TreeGrafter"/>
</dbReference>
<evidence type="ECO:0000256" key="1">
    <source>
        <dbReference type="SAM" id="MobiDB-lite"/>
    </source>
</evidence>
<dbReference type="GO" id="GO:0008344">
    <property type="term" value="P:adult locomotory behavior"/>
    <property type="evidence" value="ECO:0007669"/>
    <property type="project" value="TreeGrafter"/>
</dbReference>
<evidence type="ECO:0000313" key="4">
    <source>
        <dbReference type="Proteomes" id="UP000050761"/>
    </source>
</evidence>
<reference evidence="3 4" key="1">
    <citation type="submission" date="2018-11" db="EMBL/GenBank/DDBJ databases">
        <authorList>
            <consortium name="Pathogen Informatics"/>
        </authorList>
    </citation>
    <scope>NUCLEOTIDE SEQUENCE [LARGE SCALE GENOMIC DNA]</scope>
</reference>
<organism evidence="3">
    <name type="scientific">Heligmosomoides polygyrus</name>
    <name type="common">Parasitic roundworm</name>
    <dbReference type="NCBI Taxonomy" id="6339"/>
    <lineage>
        <taxon>Eukaryota</taxon>
        <taxon>Metazoa</taxon>
        <taxon>Ecdysozoa</taxon>
        <taxon>Nematoda</taxon>
        <taxon>Chromadorea</taxon>
        <taxon>Rhabditida</taxon>
        <taxon>Rhabditina</taxon>
        <taxon>Rhabditomorpha</taxon>
        <taxon>Strongyloidea</taxon>
        <taxon>Heligmosomidae</taxon>
        <taxon>Heligmosomoides</taxon>
    </lineage>
</organism>
<feature type="region of interest" description="Disordered" evidence="1">
    <location>
        <begin position="247"/>
        <end position="266"/>
    </location>
</feature>
<dbReference type="WBParaSite" id="HPBE_0001189001-mRNA-1">
    <property type="protein sequence ID" value="HPBE_0001189001-mRNA-1"/>
    <property type="gene ID" value="HPBE_0001189001"/>
</dbReference>
<keyword evidence="4" id="KW-1185">Reference proteome</keyword>
<dbReference type="InterPro" id="IPR052407">
    <property type="entry name" value="BTB_POZ_domain_cont_9"/>
</dbReference>
<protein>
    <submittedName>
        <fullName evidence="5">BTB domain-containing protein</fullName>
    </submittedName>
</protein>
<dbReference type="SUPFAM" id="SSF54695">
    <property type="entry name" value="POZ domain"/>
    <property type="match status" value="1"/>
</dbReference>
<accession>A0A3P8D1K1</accession>
<dbReference type="Gene3D" id="1.25.40.420">
    <property type="match status" value="1"/>
</dbReference>
<dbReference type="EMBL" id="UZAH01027269">
    <property type="protein sequence ID" value="VDO90192.1"/>
    <property type="molecule type" value="Genomic_DNA"/>
</dbReference>
<dbReference type="Pfam" id="PF00651">
    <property type="entry name" value="BTB"/>
    <property type="match status" value="1"/>
</dbReference>
<dbReference type="SMART" id="SM00875">
    <property type="entry name" value="BACK"/>
    <property type="match status" value="1"/>
</dbReference>
<proteinExistence type="predicted"/>
<evidence type="ECO:0000313" key="3">
    <source>
        <dbReference type="EMBL" id="VDO90192.1"/>
    </source>
</evidence>
<dbReference type="Proteomes" id="UP000050761">
    <property type="component" value="Unassembled WGS sequence"/>
</dbReference>
<dbReference type="PANTHER" id="PTHR46306:SF1">
    <property type="entry name" value="BTB_POZ DOMAIN-CONTAINING PROTEIN 9"/>
    <property type="match status" value="1"/>
</dbReference>
<dbReference type="GO" id="GO:0005737">
    <property type="term" value="C:cytoplasm"/>
    <property type="evidence" value="ECO:0007669"/>
    <property type="project" value="TreeGrafter"/>
</dbReference>
<gene>
    <name evidence="3" type="ORF">HPBE_LOCUS11889</name>
</gene>
<dbReference type="InterPro" id="IPR011333">
    <property type="entry name" value="SKP1/BTB/POZ_sf"/>
</dbReference>
<feature type="domain" description="BTB" evidence="2">
    <location>
        <begin position="271"/>
        <end position="335"/>
    </location>
</feature>
<reference evidence="5" key="2">
    <citation type="submission" date="2019-09" db="UniProtKB">
        <authorList>
            <consortium name="WormBaseParasite"/>
        </authorList>
    </citation>
    <scope>IDENTIFICATION</scope>
</reference>
<dbReference type="PANTHER" id="PTHR46306">
    <property type="entry name" value="BTB/POZ DOMAIN-CONTAINING PROTEIN 9"/>
    <property type="match status" value="1"/>
</dbReference>
<dbReference type="Gene3D" id="3.30.710.10">
    <property type="entry name" value="Potassium Channel Kv1.1, Chain A"/>
    <property type="match status" value="1"/>
</dbReference>
<dbReference type="InterPro" id="IPR011705">
    <property type="entry name" value="BACK"/>
</dbReference>
<dbReference type="Pfam" id="PF07707">
    <property type="entry name" value="BACK"/>
    <property type="match status" value="1"/>
</dbReference>
<dbReference type="GO" id="GO:0048512">
    <property type="term" value="P:circadian behavior"/>
    <property type="evidence" value="ECO:0007669"/>
    <property type="project" value="TreeGrafter"/>
</dbReference>
<dbReference type="SMART" id="SM00225">
    <property type="entry name" value="BTB"/>
    <property type="match status" value="1"/>
</dbReference>
<name>A0A3P8D1K1_HELPZ</name>
<dbReference type="AlphaFoldDB" id="A0A3P8D1K1"/>
<evidence type="ECO:0000259" key="2">
    <source>
        <dbReference type="PROSITE" id="PS50097"/>
    </source>
</evidence>
<dbReference type="PROSITE" id="PS50097">
    <property type="entry name" value="BTB"/>
    <property type="match status" value="1"/>
</dbReference>